<accession>A0ABQ5QEW1</accession>
<keyword evidence="8" id="KW-1185">Reference proteome</keyword>
<dbReference type="Proteomes" id="UP001165069">
    <property type="component" value="Unassembled WGS sequence"/>
</dbReference>
<evidence type="ECO:0000313" key="8">
    <source>
        <dbReference type="Proteomes" id="UP001165069"/>
    </source>
</evidence>
<keyword evidence="4" id="KW-0378">Hydrolase</keyword>
<organism evidence="7 8">
    <name type="scientific">Geothrix limicola</name>
    <dbReference type="NCBI Taxonomy" id="2927978"/>
    <lineage>
        <taxon>Bacteria</taxon>
        <taxon>Pseudomonadati</taxon>
        <taxon>Acidobacteriota</taxon>
        <taxon>Holophagae</taxon>
        <taxon>Holophagales</taxon>
        <taxon>Holophagaceae</taxon>
        <taxon>Geothrix</taxon>
    </lineage>
</organism>
<evidence type="ECO:0000256" key="6">
    <source>
        <dbReference type="ARBA" id="ARBA00023295"/>
    </source>
</evidence>
<comment type="similarity">
    <text evidence="2">Belongs to the glycosyl hydrolase 100 family.</text>
</comment>
<dbReference type="SUPFAM" id="SSF48208">
    <property type="entry name" value="Six-hairpin glycosidases"/>
    <property type="match status" value="1"/>
</dbReference>
<evidence type="ECO:0000256" key="3">
    <source>
        <dbReference type="ARBA" id="ARBA00012758"/>
    </source>
</evidence>
<dbReference type="EMBL" id="BSDE01000003">
    <property type="protein sequence ID" value="GLH73389.1"/>
    <property type="molecule type" value="Genomic_DNA"/>
</dbReference>
<dbReference type="Gene3D" id="1.50.10.10">
    <property type="match status" value="1"/>
</dbReference>
<proteinExistence type="inferred from homology"/>
<evidence type="ECO:0000256" key="4">
    <source>
        <dbReference type="ARBA" id="ARBA00022801"/>
    </source>
</evidence>
<dbReference type="InterPro" id="IPR024746">
    <property type="entry name" value="Glyco_hydro_100"/>
</dbReference>
<dbReference type="InterPro" id="IPR008928">
    <property type="entry name" value="6-hairpin_glycosidase_sf"/>
</dbReference>
<evidence type="ECO:0000313" key="7">
    <source>
        <dbReference type="EMBL" id="GLH73389.1"/>
    </source>
</evidence>
<dbReference type="RefSeq" id="WP_285574398.1">
    <property type="nucleotide sequence ID" value="NZ_BSDE01000003.1"/>
</dbReference>
<evidence type="ECO:0000256" key="2">
    <source>
        <dbReference type="ARBA" id="ARBA00007671"/>
    </source>
</evidence>
<dbReference type="InterPro" id="IPR012341">
    <property type="entry name" value="6hp_glycosidase-like_sf"/>
</dbReference>
<reference evidence="7 8" key="1">
    <citation type="journal article" date="2023" name="Antonie Van Leeuwenhoek">
        <title>Mesoterricola silvestris gen. nov., sp. nov., Mesoterricola sediminis sp. nov., Geothrix oryzae sp. nov., Geothrix edaphica sp. nov., Geothrix rubra sp. nov., and Geothrix limicola sp. nov., six novel members of Acidobacteriota isolated from soils.</title>
        <authorList>
            <person name="Itoh H."/>
            <person name="Sugisawa Y."/>
            <person name="Mise K."/>
            <person name="Xu Z."/>
            <person name="Kuniyasu M."/>
            <person name="Ushijima N."/>
            <person name="Kawano K."/>
            <person name="Kobayashi E."/>
            <person name="Shiratori Y."/>
            <person name="Masuda Y."/>
            <person name="Senoo K."/>
        </authorList>
    </citation>
    <scope>NUCLEOTIDE SEQUENCE [LARGE SCALE GENOMIC DNA]</scope>
    <source>
        <strain evidence="7 8">Red804</strain>
    </source>
</reference>
<gene>
    <name evidence="7" type="ORF">GETHLI_18910</name>
</gene>
<sequence length="374" mass="41491">MESAIQLTKQAAIDVLLHNRSGPFDGLPRTAGWGYPEPYTRDLLISALGIFTSGREELVGALREVLETLGRNQGPHGQIPSLVQDPENRGASDTTPLFLLVLGMFRRHTGEAAFLEAAGAKALTWMAYQTTEDRDLVGQQPTSDWRDEQWVLGHGLYVNALVHGYLRILGLNRQAGAFREAANRVDGRGFLTPGQPTYAFWFYKVLRNERCDVLGNSLAILTGLADGDRAREMVGWIEAQCEALRRQGELALDLPPCLFPFVQPGDWDWHARDGIYNPPGSYHNGGVWPFVCGFYIAALVAAGAYDLAERKLLALTALVQRSKKGQIHHSGAFGFNEWFRAQDGSPEGEEWQTWSASMYLYAAACVEAREALFF</sequence>
<keyword evidence="5" id="KW-0119">Carbohydrate metabolism</keyword>
<dbReference type="Pfam" id="PF12899">
    <property type="entry name" value="Glyco_hydro_100"/>
    <property type="match status" value="1"/>
</dbReference>
<keyword evidence="6" id="KW-0326">Glycosidase</keyword>
<evidence type="ECO:0000256" key="1">
    <source>
        <dbReference type="ARBA" id="ARBA00000094"/>
    </source>
</evidence>
<comment type="caution">
    <text evidence="7">The sequence shown here is derived from an EMBL/GenBank/DDBJ whole genome shotgun (WGS) entry which is preliminary data.</text>
</comment>
<protein>
    <recommendedName>
        <fullName evidence="3">beta-fructofuranosidase</fullName>
        <ecNumber evidence="3">3.2.1.26</ecNumber>
    </recommendedName>
</protein>
<evidence type="ECO:0000256" key="5">
    <source>
        <dbReference type="ARBA" id="ARBA00023277"/>
    </source>
</evidence>
<dbReference type="EC" id="3.2.1.26" evidence="3"/>
<comment type="catalytic activity">
    <reaction evidence="1">
        <text>Hydrolysis of terminal non-reducing beta-D-fructofuranoside residues in beta-D-fructofuranosides.</text>
        <dbReference type="EC" id="3.2.1.26"/>
    </reaction>
</comment>
<name>A0ABQ5QEW1_9BACT</name>